<dbReference type="PRINTS" id="PR00756">
    <property type="entry name" value="ALADIPTASE"/>
</dbReference>
<dbReference type="InterPro" id="IPR012779">
    <property type="entry name" value="Peptidase_M1_pepN"/>
</dbReference>
<dbReference type="STRING" id="1123069.ruthe_00849"/>
<comment type="catalytic activity">
    <reaction evidence="1">
        <text>Release of an N-terminal amino acid, Xaa-|-Yaa- from a peptide, amide or arylamide. Xaa is preferably Ala, but may be most amino acids including Pro (slow action). When a terminal hydrophobic residue is followed by a prolyl residue, the two may be released as an intact Xaa-Pro dipeptide.</text>
        <dbReference type="EC" id="3.4.11.2"/>
    </reaction>
</comment>
<feature type="domain" description="Peptidase M1 membrane alanine aminopeptidase" evidence="13">
    <location>
        <begin position="17"/>
        <end position="231"/>
    </location>
</feature>
<evidence type="ECO:0000256" key="9">
    <source>
        <dbReference type="ARBA" id="ARBA00022801"/>
    </source>
</evidence>
<dbReference type="MEROPS" id="M01.005"/>
<keyword evidence="8" id="KW-0479">Metal-binding</keyword>
<evidence type="ECO:0000259" key="15">
    <source>
        <dbReference type="Pfam" id="PF17432"/>
    </source>
</evidence>
<dbReference type="InterPro" id="IPR014782">
    <property type="entry name" value="Peptidase_M1_dom"/>
</dbReference>
<keyword evidence="10" id="KW-0862">Zinc</keyword>
<name>S9R5D0_9RHOB</name>
<evidence type="ECO:0000313" key="17">
    <source>
        <dbReference type="Proteomes" id="UP000015346"/>
    </source>
</evidence>
<dbReference type="GO" id="GO:0008270">
    <property type="term" value="F:zinc ion binding"/>
    <property type="evidence" value="ECO:0007669"/>
    <property type="project" value="InterPro"/>
</dbReference>
<dbReference type="Proteomes" id="UP000015346">
    <property type="component" value="Unassembled WGS sequence"/>
</dbReference>
<evidence type="ECO:0000313" key="16">
    <source>
        <dbReference type="EMBL" id="EPX87178.1"/>
    </source>
</evidence>
<dbReference type="InterPro" id="IPR027268">
    <property type="entry name" value="Peptidase_M4/M1_CTD_sf"/>
</dbReference>
<dbReference type="PANTHER" id="PTHR46322">
    <property type="entry name" value="PUROMYCIN-SENSITIVE AMINOPEPTIDASE"/>
    <property type="match status" value="1"/>
</dbReference>
<evidence type="ECO:0000256" key="7">
    <source>
        <dbReference type="ARBA" id="ARBA00022670"/>
    </source>
</evidence>
<dbReference type="Pfam" id="PF11940">
    <property type="entry name" value="DUF3458"/>
    <property type="match status" value="1"/>
</dbReference>
<comment type="similarity">
    <text evidence="3">Belongs to the peptidase M1 family.</text>
</comment>
<evidence type="ECO:0000256" key="2">
    <source>
        <dbReference type="ARBA" id="ARBA00001947"/>
    </source>
</evidence>
<dbReference type="InterPro" id="IPR037144">
    <property type="entry name" value="Peptidase_M1_pepN_C_sf"/>
</dbReference>
<keyword evidence="7" id="KW-0645">Protease</keyword>
<dbReference type="InterPro" id="IPR038438">
    <property type="entry name" value="PepN_Ig-like_sf"/>
</dbReference>
<reference evidence="16 17" key="1">
    <citation type="journal article" date="2013" name="Stand. Genomic Sci.">
        <title>Genome sequence of the reddish-pigmented Rubellimicrobium thermophilum type strain (DSM 16684(T)), a member of the Roseobacter clade.</title>
        <authorList>
            <person name="Fiebig A."/>
            <person name="Riedel T."/>
            <person name="Gronow S."/>
            <person name="Petersen J."/>
            <person name="Klenk H.P."/>
            <person name="Goker M."/>
        </authorList>
    </citation>
    <scope>NUCLEOTIDE SEQUENCE [LARGE SCALE GENOMIC DNA]</scope>
    <source>
        <strain evidence="16 17">DSM 16684</strain>
    </source>
</reference>
<dbReference type="InterPro" id="IPR001930">
    <property type="entry name" value="Peptidase_M1"/>
</dbReference>
<proteinExistence type="inferred from homology"/>
<dbReference type="GO" id="GO:0016285">
    <property type="term" value="F:alanyl aminopeptidase activity"/>
    <property type="evidence" value="ECO:0007669"/>
    <property type="project" value="UniProtKB-EC"/>
</dbReference>
<evidence type="ECO:0000259" key="14">
    <source>
        <dbReference type="Pfam" id="PF11940"/>
    </source>
</evidence>
<dbReference type="Pfam" id="PF17432">
    <property type="entry name" value="DUF3458_C"/>
    <property type="match status" value="1"/>
</dbReference>
<sequence>MDLAVWVREGDEGKCAYAMDALKRAMAWDEAVYGREYDLDVFNIVAVDDFNMGAMENKGLNIFNSSAVLASPDTATDADYERIERIVAHEYFHNWTGNRVTCRDWFQLSLKEGLTVFRDQQFMGDMRGRGTKRIQDVILLRARQFREDAGPLAHPVRPESFVEINNFYTLTVYEKGAEVIGMLRRLVGEEGYARAVDLYFDRHDGQAATVEDWLKAFEDATGRDLTQFRRWYAQAGTPRVRVEAEEWKDGRYTLTLSQHTPPTPGQPVKEPFVIPVAVGLLSPNGDEAAPTRMLELTEERQSFHWDGLGARPIPSILRGFSAPVILERERPEGEAAFLLAHDRDEFNRWEAAQALARRAIRAVLEGGQPDPSWLPSLAAALRDEGLSPAYRALLMALPSEEETAASLHDEGRPVDPGAIHVAHEAIRDHLAAGLGDLLPLFHDAAQNGGPYSPDAQSVGRRSLGNAALALLVRREGPARAERQFAEADNMTQSVAALAALLSIGAGEAELAAFHDRWQHERLVLDKWFALQVAQARPEDAVAIAERLTRHPAFDWKNPNRFRSVLGALTGNPAGFHDPSGAGYRLLGSWLERLDGVNPQLAARSSGGFETWKRLEPRRRALAEAELQRLRALPRLSPDLAEMIDRMLA</sequence>
<accession>S9R5D0</accession>
<evidence type="ECO:0000256" key="10">
    <source>
        <dbReference type="ARBA" id="ARBA00022833"/>
    </source>
</evidence>
<evidence type="ECO:0000256" key="8">
    <source>
        <dbReference type="ARBA" id="ARBA00022723"/>
    </source>
</evidence>
<dbReference type="Gene3D" id="2.60.40.1840">
    <property type="match status" value="1"/>
</dbReference>
<dbReference type="Pfam" id="PF01433">
    <property type="entry name" value="Peptidase_M1"/>
    <property type="match status" value="1"/>
</dbReference>
<dbReference type="Gene3D" id="3.30.2010.30">
    <property type="match status" value="1"/>
</dbReference>
<dbReference type="EMBL" id="AOLV01000009">
    <property type="protein sequence ID" value="EPX87178.1"/>
    <property type="molecule type" value="Genomic_DNA"/>
</dbReference>
<dbReference type="Gene3D" id="1.10.390.10">
    <property type="entry name" value="Neutral Protease Domain 2"/>
    <property type="match status" value="1"/>
</dbReference>
<dbReference type="InterPro" id="IPR024601">
    <property type="entry name" value="Peptidase_M1_pepN_C"/>
</dbReference>
<dbReference type="HOGENOM" id="CLU_007993_3_1_5"/>
<dbReference type="GO" id="GO:0008237">
    <property type="term" value="F:metallopeptidase activity"/>
    <property type="evidence" value="ECO:0007669"/>
    <property type="project" value="UniProtKB-UniRule"/>
</dbReference>
<evidence type="ECO:0000259" key="13">
    <source>
        <dbReference type="Pfam" id="PF01433"/>
    </source>
</evidence>
<comment type="cofactor">
    <cofactor evidence="2">
        <name>Zn(2+)</name>
        <dbReference type="ChEBI" id="CHEBI:29105"/>
    </cofactor>
</comment>
<evidence type="ECO:0000256" key="6">
    <source>
        <dbReference type="ARBA" id="ARBA00022438"/>
    </source>
</evidence>
<dbReference type="PANTHER" id="PTHR46322:SF1">
    <property type="entry name" value="PUROMYCIN-SENSITIVE AMINOPEPTIDASE"/>
    <property type="match status" value="1"/>
</dbReference>
<dbReference type="NCBIfam" id="TIGR02414">
    <property type="entry name" value="pepN_proteo"/>
    <property type="match status" value="1"/>
</dbReference>
<dbReference type="AlphaFoldDB" id="S9R5D0"/>
<dbReference type="SUPFAM" id="SSF55486">
    <property type="entry name" value="Metalloproteases ('zincins'), catalytic domain"/>
    <property type="match status" value="1"/>
</dbReference>
<evidence type="ECO:0000256" key="5">
    <source>
        <dbReference type="ARBA" id="ARBA00015611"/>
    </source>
</evidence>
<evidence type="ECO:0000256" key="3">
    <source>
        <dbReference type="ARBA" id="ARBA00010136"/>
    </source>
</evidence>
<dbReference type="GO" id="GO:0006508">
    <property type="term" value="P:proteolysis"/>
    <property type="evidence" value="ECO:0007669"/>
    <property type="project" value="UniProtKB-UniRule"/>
</dbReference>
<evidence type="ECO:0000256" key="12">
    <source>
        <dbReference type="NCBIfam" id="TIGR02414"/>
    </source>
</evidence>
<evidence type="ECO:0000256" key="1">
    <source>
        <dbReference type="ARBA" id="ARBA00000098"/>
    </source>
</evidence>
<keyword evidence="9 16" id="KW-0378">Hydrolase</keyword>
<evidence type="ECO:0000256" key="11">
    <source>
        <dbReference type="ARBA" id="ARBA00023049"/>
    </source>
</evidence>
<dbReference type="InterPro" id="IPR035414">
    <property type="entry name" value="Peptidase_M1_pepN_Ig-like"/>
</dbReference>
<protein>
    <recommendedName>
        <fullName evidence="5 12">Aminopeptidase N</fullName>
        <ecNumber evidence="4 12">3.4.11.2</ecNumber>
    </recommendedName>
</protein>
<gene>
    <name evidence="16" type="ORF">ruthe_00849</name>
</gene>
<feature type="domain" description="Peptidase M1 alanyl aminopeptidase Ig-like fold" evidence="14">
    <location>
        <begin position="236"/>
        <end position="328"/>
    </location>
</feature>
<organism evidence="16 17">
    <name type="scientific">Rubellimicrobium thermophilum DSM 16684</name>
    <dbReference type="NCBI Taxonomy" id="1123069"/>
    <lineage>
        <taxon>Bacteria</taxon>
        <taxon>Pseudomonadati</taxon>
        <taxon>Pseudomonadota</taxon>
        <taxon>Alphaproteobacteria</taxon>
        <taxon>Rhodobacterales</taxon>
        <taxon>Roseobacteraceae</taxon>
        <taxon>Rubellimicrobium</taxon>
    </lineage>
</organism>
<keyword evidence="17" id="KW-1185">Reference proteome</keyword>
<dbReference type="EC" id="3.4.11.2" evidence="4 12"/>
<keyword evidence="6 16" id="KW-0031">Aminopeptidase</keyword>
<dbReference type="PATRIC" id="fig|1123069.3.peg.818"/>
<comment type="caution">
    <text evidence="16">The sequence shown here is derived from an EMBL/GenBank/DDBJ whole genome shotgun (WGS) entry which is preliminary data.</text>
</comment>
<dbReference type="Gene3D" id="1.25.50.10">
    <property type="entry name" value="Peptidase M1, alanyl aminopeptidase, C-terminal domain"/>
    <property type="match status" value="1"/>
</dbReference>
<feature type="domain" description="Peptidase M1 alanyl aminopeptidase C-terminal" evidence="15">
    <location>
        <begin position="334"/>
        <end position="648"/>
    </location>
</feature>
<keyword evidence="11" id="KW-0482">Metalloprotease</keyword>
<dbReference type="FunFam" id="3.30.2010.30:FF:000002">
    <property type="entry name" value="Putative aminopeptidase N"/>
    <property type="match status" value="1"/>
</dbReference>
<evidence type="ECO:0000256" key="4">
    <source>
        <dbReference type="ARBA" id="ARBA00012564"/>
    </source>
</evidence>